<name>A0ACC3Z6C9_COLTU</name>
<dbReference type="Proteomes" id="UP000805649">
    <property type="component" value="Unassembled WGS sequence"/>
</dbReference>
<organism evidence="1 2">
    <name type="scientific">Colletotrichum truncatum</name>
    <name type="common">Anthracnose fungus</name>
    <name type="synonym">Colletotrichum capsici</name>
    <dbReference type="NCBI Taxonomy" id="5467"/>
    <lineage>
        <taxon>Eukaryota</taxon>
        <taxon>Fungi</taxon>
        <taxon>Dikarya</taxon>
        <taxon>Ascomycota</taxon>
        <taxon>Pezizomycotina</taxon>
        <taxon>Sordariomycetes</taxon>
        <taxon>Hypocreomycetidae</taxon>
        <taxon>Glomerellales</taxon>
        <taxon>Glomerellaceae</taxon>
        <taxon>Colletotrichum</taxon>
        <taxon>Colletotrichum truncatum species complex</taxon>
    </lineage>
</organism>
<keyword evidence="2" id="KW-1185">Reference proteome</keyword>
<gene>
    <name evidence="1" type="ORF">CTRU02_206258</name>
</gene>
<protein>
    <submittedName>
        <fullName evidence="1">Uncharacterized protein</fullName>
    </submittedName>
</protein>
<accession>A0ACC3Z6C9</accession>
<dbReference type="EMBL" id="VUJX02000003">
    <property type="protein sequence ID" value="KAL0939648.1"/>
    <property type="molecule type" value="Genomic_DNA"/>
</dbReference>
<comment type="caution">
    <text evidence="1">The sequence shown here is derived from an EMBL/GenBank/DDBJ whole genome shotgun (WGS) entry which is preliminary data.</text>
</comment>
<evidence type="ECO:0000313" key="1">
    <source>
        <dbReference type="EMBL" id="KAL0939648.1"/>
    </source>
</evidence>
<reference evidence="1 2" key="1">
    <citation type="journal article" date="2020" name="Phytopathology">
        <title>Genome Sequence Resources of Colletotrichum truncatum, C. plurivorum, C. musicola, and C. sojae: Four Species Pathogenic to Soybean (Glycine max).</title>
        <authorList>
            <person name="Rogerio F."/>
            <person name="Boufleur T.R."/>
            <person name="Ciampi-Guillardi M."/>
            <person name="Sukno S.A."/>
            <person name="Thon M.R."/>
            <person name="Massola Junior N.S."/>
            <person name="Baroncelli R."/>
        </authorList>
    </citation>
    <scope>NUCLEOTIDE SEQUENCE [LARGE SCALE GENOMIC DNA]</scope>
    <source>
        <strain evidence="1 2">CMES1059</strain>
    </source>
</reference>
<proteinExistence type="predicted"/>
<sequence length="181" mass="19553">MQSPNLFRSLCALFVVLIGAHLVSTSPVAISSPQAATADNSVITPRAGGGWCWPFCNPFNRGLPNTPTRYDFRPPASTARALYLDTPDTQVTLRVETQTTGAVVVLASIGTHYRLPAHAEINVRLLIRNSHFDFNHSNLQIGSETAVVRISPEQAASFRTGDGGSDGSFKITLLYKLGQDL</sequence>
<evidence type="ECO:0000313" key="2">
    <source>
        <dbReference type="Proteomes" id="UP000805649"/>
    </source>
</evidence>